<reference evidence="2" key="1">
    <citation type="submission" date="2024-03" db="EMBL/GenBank/DDBJ databases">
        <title>WGS assembly of Saponaria officinalis var. Norfolk2.</title>
        <authorList>
            <person name="Jenkins J."/>
            <person name="Shu S."/>
            <person name="Grimwood J."/>
            <person name="Barry K."/>
            <person name="Goodstein D."/>
            <person name="Schmutz J."/>
            <person name="Leebens-Mack J."/>
            <person name="Osbourn A."/>
        </authorList>
    </citation>
    <scope>NUCLEOTIDE SEQUENCE [LARGE SCALE GENOMIC DNA]</scope>
    <source>
        <strain evidence="2">JIC</strain>
    </source>
</reference>
<accession>A0AAW1LNN6</accession>
<evidence type="ECO:0000259" key="1">
    <source>
        <dbReference type="Pfam" id="PF22936"/>
    </source>
</evidence>
<evidence type="ECO:0000313" key="2">
    <source>
        <dbReference type="EMBL" id="KAK9735155.1"/>
    </source>
</evidence>
<dbReference type="EMBL" id="JBDFQZ010000004">
    <property type="protein sequence ID" value="KAK9735155.1"/>
    <property type="molecule type" value="Genomic_DNA"/>
</dbReference>
<sequence>MASDVDWIVDTGASDHMTSHVELLHDVQQLSKPILVCLPDGSVKSVHQTGSLFITPQLLLKPVLVVPDFRQNLLSVGRLLDTTNLVITFFPHVCLFQDHSSKVTLGTAGRKHGLYWFKQCQTCQYTPTDVVPDHSCSDSLNASVDSVGDSKHCSIDVIHARLGHSSMDKMKHVVFDSTS</sequence>
<dbReference type="AlphaFoldDB" id="A0AAW1LNN6"/>
<dbReference type="Proteomes" id="UP001443914">
    <property type="component" value="Unassembled WGS sequence"/>
</dbReference>
<protein>
    <recommendedName>
        <fullName evidence="1">Retrovirus-related Pol polyprotein from transposon TNT 1-94-like beta-barrel domain-containing protein</fullName>
    </recommendedName>
</protein>
<dbReference type="InterPro" id="IPR054722">
    <property type="entry name" value="PolX-like_BBD"/>
</dbReference>
<gene>
    <name evidence="2" type="ORF">RND81_04G187300</name>
</gene>
<evidence type="ECO:0000313" key="3">
    <source>
        <dbReference type="Proteomes" id="UP001443914"/>
    </source>
</evidence>
<feature type="domain" description="Retrovirus-related Pol polyprotein from transposon TNT 1-94-like beta-barrel" evidence="1">
    <location>
        <begin position="7"/>
        <end position="81"/>
    </location>
</feature>
<comment type="caution">
    <text evidence="2">The sequence shown here is derived from an EMBL/GenBank/DDBJ whole genome shotgun (WGS) entry which is preliminary data.</text>
</comment>
<dbReference type="Pfam" id="PF22936">
    <property type="entry name" value="Pol_BBD"/>
    <property type="match status" value="1"/>
</dbReference>
<name>A0AAW1LNN6_SAPOF</name>
<proteinExistence type="predicted"/>
<keyword evidence="3" id="KW-1185">Reference proteome</keyword>
<organism evidence="2 3">
    <name type="scientific">Saponaria officinalis</name>
    <name type="common">Common soapwort</name>
    <name type="synonym">Lychnis saponaria</name>
    <dbReference type="NCBI Taxonomy" id="3572"/>
    <lineage>
        <taxon>Eukaryota</taxon>
        <taxon>Viridiplantae</taxon>
        <taxon>Streptophyta</taxon>
        <taxon>Embryophyta</taxon>
        <taxon>Tracheophyta</taxon>
        <taxon>Spermatophyta</taxon>
        <taxon>Magnoliopsida</taxon>
        <taxon>eudicotyledons</taxon>
        <taxon>Gunneridae</taxon>
        <taxon>Pentapetalae</taxon>
        <taxon>Caryophyllales</taxon>
        <taxon>Caryophyllaceae</taxon>
        <taxon>Caryophylleae</taxon>
        <taxon>Saponaria</taxon>
    </lineage>
</organism>